<keyword evidence="2" id="KW-1185">Reference proteome</keyword>
<gene>
    <name evidence="1" type="ORF">NM208_g13320</name>
</gene>
<accession>A0ACC1RLG4</accession>
<dbReference type="Proteomes" id="UP001148629">
    <property type="component" value="Unassembled WGS sequence"/>
</dbReference>
<proteinExistence type="predicted"/>
<evidence type="ECO:0000313" key="1">
    <source>
        <dbReference type="EMBL" id="KAJ3521367.1"/>
    </source>
</evidence>
<organism evidence="1 2">
    <name type="scientific">Fusarium decemcellulare</name>
    <dbReference type="NCBI Taxonomy" id="57161"/>
    <lineage>
        <taxon>Eukaryota</taxon>
        <taxon>Fungi</taxon>
        <taxon>Dikarya</taxon>
        <taxon>Ascomycota</taxon>
        <taxon>Pezizomycotina</taxon>
        <taxon>Sordariomycetes</taxon>
        <taxon>Hypocreomycetidae</taxon>
        <taxon>Hypocreales</taxon>
        <taxon>Nectriaceae</taxon>
        <taxon>Fusarium</taxon>
        <taxon>Fusarium decemcellulare species complex</taxon>
    </lineage>
</organism>
<name>A0ACC1RLG4_9HYPO</name>
<reference evidence="1" key="1">
    <citation type="submission" date="2022-08" db="EMBL/GenBank/DDBJ databases">
        <title>Genome Sequence of Fusarium decemcellulare.</title>
        <authorList>
            <person name="Buettner E."/>
        </authorList>
    </citation>
    <scope>NUCLEOTIDE SEQUENCE</scope>
    <source>
        <strain evidence="1">Babe19</strain>
    </source>
</reference>
<dbReference type="EMBL" id="JANRMS010002687">
    <property type="protein sequence ID" value="KAJ3521367.1"/>
    <property type="molecule type" value="Genomic_DNA"/>
</dbReference>
<protein>
    <submittedName>
        <fullName evidence="1">Uncharacterized protein</fullName>
    </submittedName>
</protein>
<evidence type="ECO:0000313" key="2">
    <source>
        <dbReference type="Proteomes" id="UP001148629"/>
    </source>
</evidence>
<sequence>MESLNSDLEIDEDIIIRQMIDGVYLATENNPAAPLGSTISPNATVAMNDFFGKGLSIRGGSVDPKLVAPELVRLIQSGKAQPSFITSAIIGVAGAPEYYERFEQHKETKVFIKF</sequence>
<comment type="caution">
    <text evidence="1">The sequence shown here is derived from an EMBL/GenBank/DDBJ whole genome shotgun (WGS) entry which is preliminary data.</text>
</comment>